<dbReference type="Pfam" id="PF24570">
    <property type="entry name" value="BACK_BPM_SPOP"/>
    <property type="match status" value="1"/>
</dbReference>
<dbReference type="EMBL" id="JALJOR010000001">
    <property type="protein sequence ID" value="KAK9829278.1"/>
    <property type="molecule type" value="Genomic_DNA"/>
</dbReference>
<dbReference type="Proteomes" id="UP001489004">
    <property type="component" value="Unassembled WGS sequence"/>
</dbReference>
<gene>
    <name evidence="3" type="ORF">WJX72_004917</name>
</gene>
<dbReference type="Gene3D" id="1.25.40.420">
    <property type="match status" value="1"/>
</dbReference>
<accession>A0AAW1R657</accession>
<evidence type="ECO:0000259" key="2">
    <source>
        <dbReference type="Pfam" id="PF24570"/>
    </source>
</evidence>
<dbReference type="InterPro" id="IPR056423">
    <property type="entry name" value="BACK_BPM_SPOP"/>
</dbReference>
<proteinExistence type="inferred from homology"/>
<evidence type="ECO:0000313" key="4">
    <source>
        <dbReference type="Proteomes" id="UP001489004"/>
    </source>
</evidence>
<keyword evidence="4" id="KW-1185">Reference proteome</keyword>
<reference evidence="3 4" key="1">
    <citation type="journal article" date="2024" name="Nat. Commun.">
        <title>Phylogenomics reveals the evolutionary origins of lichenization in chlorophyte algae.</title>
        <authorList>
            <person name="Puginier C."/>
            <person name="Libourel C."/>
            <person name="Otte J."/>
            <person name="Skaloud P."/>
            <person name="Haon M."/>
            <person name="Grisel S."/>
            <person name="Petersen M."/>
            <person name="Berrin J.G."/>
            <person name="Delaux P.M."/>
            <person name="Dal Grande F."/>
            <person name="Keller J."/>
        </authorList>
    </citation>
    <scope>NUCLEOTIDE SEQUENCE [LARGE SCALE GENOMIC DNA]</scope>
    <source>
        <strain evidence="3 4">SAG 2043</strain>
    </source>
</reference>
<name>A0AAW1R657_9CHLO</name>
<comment type="caution">
    <text evidence="3">The sequence shown here is derived from an EMBL/GenBank/DDBJ whole genome shotgun (WGS) entry which is preliminary data.</text>
</comment>
<sequence length="129" mass="14581">MEQTKVLCEQLLLRNFLSIKQSLCLLSLAERHNCEHLHQGCIAFLSASPDLELVLCGWEFAEFMQVHTRAAQDVIAAGFARVQQRQSAAPQSFRSKYHIMEMPGSVQQRQTAASIVAASQSFRSKYHIM</sequence>
<organism evidence="3 4">
    <name type="scientific">[Myrmecia] bisecta</name>
    <dbReference type="NCBI Taxonomy" id="41462"/>
    <lineage>
        <taxon>Eukaryota</taxon>
        <taxon>Viridiplantae</taxon>
        <taxon>Chlorophyta</taxon>
        <taxon>core chlorophytes</taxon>
        <taxon>Trebouxiophyceae</taxon>
        <taxon>Trebouxiales</taxon>
        <taxon>Trebouxiaceae</taxon>
        <taxon>Myrmecia</taxon>
    </lineage>
</organism>
<feature type="domain" description="BPM/SPOP BACK" evidence="2">
    <location>
        <begin position="26"/>
        <end position="65"/>
    </location>
</feature>
<protein>
    <recommendedName>
        <fullName evidence="2">BPM/SPOP BACK domain-containing protein</fullName>
    </recommendedName>
</protein>
<dbReference type="AlphaFoldDB" id="A0AAW1R657"/>
<comment type="similarity">
    <text evidence="1">Belongs to the Tdpoz family.</text>
</comment>
<evidence type="ECO:0000256" key="1">
    <source>
        <dbReference type="ARBA" id="ARBA00010846"/>
    </source>
</evidence>
<evidence type="ECO:0000313" key="3">
    <source>
        <dbReference type="EMBL" id="KAK9829278.1"/>
    </source>
</evidence>